<feature type="signal peptide" evidence="1">
    <location>
        <begin position="1"/>
        <end position="20"/>
    </location>
</feature>
<reference evidence="2 3" key="1">
    <citation type="journal article" date="2015" name="Proc. Natl. Acad. Sci. U.S.A.">
        <title>The resurrection genome of Boea hygrometrica: A blueprint for survival of dehydration.</title>
        <authorList>
            <person name="Xiao L."/>
            <person name="Yang G."/>
            <person name="Zhang L."/>
            <person name="Yang X."/>
            <person name="Zhao S."/>
            <person name="Ji Z."/>
            <person name="Zhou Q."/>
            <person name="Hu M."/>
            <person name="Wang Y."/>
            <person name="Chen M."/>
            <person name="Xu Y."/>
            <person name="Jin H."/>
            <person name="Xiao X."/>
            <person name="Hu G."/>
            <person name="Bao F."/>
            <person name="Hu Y."/>
            <person name="Wan P."/>
            <person name="Li L."/>
            <person name="Deng X."/>
            <person name="Kuang T."/>
            <person name="Xiang C."/>
            <person name="Zhu J.K."/>
            <person name="Oliver M.J."/>
            <person name="He Y."/>
        </authorList>
    </citation>
    <scope>NUCLEOTIDE SEQUENCE [LARGE SCALE GENOMIC DNA]</scope>
    <source>
        <strain evidence="3">cv. XS01</strain>
    </source>
</reference>
<accession>A0A2Z7C768</accession>
<dbReference type="EMBL" id="KQ998963">
    <property type="protein sequence ID" value="KZV42745.1"/>
    <property type="molecule type" value="Genomic_DNA"/>
</dbReference>
<keyword evidence="3" id="KW-1185">Reference proteome</keyword>
<evidence type="ECO:0000313" key="2">
    <source>
        <dbReference type="EMBL" id="KZV42745.1"/>
    </source>
</evidence>
<name>A0A2Z7C768_9LAMI</name>
<proteinExistence type="predicted"/>
<protein>
    <recommendedName>
        <fullName evidence="4">Secreted protein</fullName>
    </recommendedName>
</protein>
<sequence length="101" mass="11283">MRAAGLVSSLRLLLVDIAFSVRLNEEATRVSQHFGVSIGFSSCACVERSADSLRNQSQELYRYDDVGVTYSLLLVVDCVVMVAADQQARKYKSVEKQRHLN</sequence>
<feature type="chain" id="PRO_5016362976" description="Secreted protein" evidence="1">
    <location>
        <begin position="21"/>
        <end position="101"/>
    </location>
</feature>
<keyword evidence="1" id="KW-0732">Signal</keyword>
<evidence type="ECO:0000313" key="3">
    <source>
        <dbReference type="Proteomes" id="UP000250235"/>
    </source>
</evidence>
<evidence type="ECO:0008006" key="4">
    <source>
        <dbReference type="Google" id="ProtNLM"/>
    </source>
</evidence>
<dbReference type="Proteomes" id="UP000250235">
    <property type="component" value="Unassembled WGS sequence"/>
</dbReference>
<organism evidence="2 3">
    <name type="scientific">Dorcoceras hygrometricum</name>
    <dbReference type="NCBI Taxonomy" id="472368"/>
    <lineage>
        <taxon>Eukaryota</taxon>
        <taxon>Viridiplantae</taxon>
        <taxon>Streptophyta</taxon>
        <taxon>Embryophyta</taxon>
        <taxon>Tracheophyta</taxon>
        <taxon>Spermatophyta</taxon>
        <taxon>Magnoliopsida</taxon>
        <taxon>eudicotyledons</taxon>
        <taxon>Gunneridae</taxon>
        <taxon>Pentapetalae</taxon>
        <taxon>asterids</taxon>
        <taxon>lamiids</taxon>
        <taxon>Lamiales</taxon>
        <taxon>Gesneriaceae</taxon>
        <taxon>Didymocarpoideae</taxon>
        <taxon>Trichosporeae</taxon>
        <taxon>Loxocarpinae</taxon>
        <taxon>Dorcoceras</taxon>
    </lineage>
</organism>
<evidence type="ECO:0000256" key="1">
    <source>
        <dbReference type="SAM" id="SignalP"/>
    </source>
</evidence>
<dbReference type="AlphaFoldDB" id="A0A2Z7C768"/>
<gene>
    <name evidence="2" type="ORF">F511_29790</name>
</gene>